<comment type="caution">
    <text evidence="3">The sequence shown here is derived from an EMBL/GenBank/DDBJ whole genome shotgun (WGS) entry which is preliminary data.</text>
</comment>
<evidence type="ECO:0000256" key="1">
    <source>
        <dbReference type="SAM" id="MobiDB-lite"/>
    </source>
</evidence>
<dbReference type="EMBL" id="JARBHB010000002">
    <property type="protein sequence ID" value="KAJ8892990.1"/>
    <property type="molecule type" value="Genomic_DNA"/>
</dbReference>
<accession>A0ABQ9I9R9</accession>
<name>A0ABQ9I9R9_9NEOP</name>
<protein>
    <recommendedName>
        <fullName evidence="2">HTH psq-type domain-containing protein</fullName>
    </recommendedName>
</protein>
<evidence type="ECO:0000313" key="4">
    <source>
        <dbReference type="Proteomes" id="UP001159363"/>
    </source>
</evidence>
<evidence type="ECO:0000313" key="3">
    <source>
        <dbReference type="EMBL" id="KAJ8892990.1"/>
    </source>
</evidence>
<feature type="compositionally biased region" description="Basic and acidic residues" evidence="1">
    <location>
        <begin position="370"/>
        <end position="389"/>
    </location>
</feature>
<dbReference type="Proteomes" id="UP001159363">
    <property type="component" value="Chromosome 2"/>
</dbReference>
<feature type="domain" description="HTH psq-type" evidence="2">
    <location>
        <begin position="235"/>
        <end position="264"/>
    </location>
</feature>
<keyword evidence="4" id="KW-1185">Reference proteome</keyword>
<feature type="compositionally biased region" description="Basic and acidic residues" evidence="1">
    <location>
        <begin position="410"/>
        <end position="428"/>
    </location>
</feature>
<sequence length="605" mass="67913">MFVFGAKYASNFALITVILFSSVSSTLYPKYATSETVLVSCLKADQVVSPGHVALFSYVAGRYKKASSGRETSLVERRKQEPDCASAHYCLGRSTYSSGDPPDKSTSARGSTGTPFSIPVGAVSIGNQYILTDSSVEYSDSLYAETMVAERLARSPPSKTNRVQSPAGSPNFRKWESCRTMPFVGGFFRGYPVSPATSFRRTVWRIGCKAARHKVGGQPYFAHWPNSLQQYFYDIAKKKMSRREASRHYGIPRNSLELKMKSLKENNVSAPGRNPAVPPERLWNCDETNLLDDPANKLVITKRGYKYPEDIRNYTKAATSIIMFGNAAGFILPPHVYYKAEKLWNLFATYFNPPDPAPRHSLLQGNENGVQKDSRRLKGHNDRTQEKKKISVKAGKSISEHDVSLPGTSKTEKPKAKDNQEKKSRHQQEVCNANTGESEDNPDCLTRDTDSDITVDTDTESGPELEETLQRDSSYKLLVLRRSTGQARQLLLTNQELTCGNVPFPRNKQNTTTSHVDLSHVCNILYVVYFLSPLTRRARCDVQRHLHKHGTSYHVLVHTFMNTWKFKIRRSNNPCQQMPAESSQVNVQAKQPGHHDLITVVQNVD</sequence>
<gene>
    <name evidence="3" type="ORF">PR048_005571</name>
</gene>
<proteinExistence type="predicted"/>
<evidence type="ECO:0000259" key="2">
    <source>
        <dbReference type="Pfam" id="PF05225"/>
    </source>
</evidence>
<dbReference type="InterPro" id="IPR007889">
    <property type="entry name" value="HTH_Psq"/>
</dbReference>
<dbReference type="Pfam" id="PF05225">
    <property type="entry name" value="HTH_psq"/>
    <property type="match status" value="1"/>
</dbReference>
<feature type="region of interest" description="Disordered" evidence="1">
    <location>
        <begin position="358"/>
        <end position="469"/>
    </location>
</feature>
<feature type="compositionally biased region" description="Acidic residues" evidence="1">
    <location>
        <begin position="451"/>
        <end position="467"/>
    </location>
</feature>
<organism evidence="3 4">
    <name type="scientific">Dryococelus australis</name>
    <dbReference type="NCBI Taxonomy" id="614101"/>
    <lineage>
        <taxon>Eukaryota</taxon>
        <taxon>Metazoa</taxon>
        <taxon>Ecdysozoa</taxon>
        <taxon>Arthropoda</taxon>
        <taxon>Hexapoda</taxon>
        <taxon>Insecta</taxon>
        <taxon>Pterygota</taxon>
        <taxon>Neoptera</taxon>
        <taxon>Polyneoptera</taxon>
        <taxon>Phasmatodea</taxon>
        <taxon>Verophasmatodea</taxon>
        <taxon>Anareolatae</taxon>
        <taxon>Phasmatidae</taxon>
        <taxon>Eurycanthinae</taxon>
        <taxon>Dryococelus</taxon>
    </lineage>
</organism>
<reference evidence="3 4" key="1">
    <citation type="submission" date="2023-02" db="EMBL/GenBank/DDBJ databases">
        <title>LHISI_Scaffold_Assembly.</title>
        <authorList>
            <person name="Stuart O.P."/>
            <person name="Cleave R."/>
            <person name="Magrath M.J.L."/>
            <person name="Mikheyev A.S."/>
        </authorList>
    </citation>
    <scope>NUCLEOTIDE SEQUENCE [LARGE SCALE GENOMIC DNA]</scope>
    <source>
        <strain evidence="3">Daus_M_001</strain>
        <tissue evidence="3">Leg muscle</tissue>
    </source>
</reference>
<dbReference type="Gene3D" id="1.10.10.60">
    <property type="entry name" value="Homeodomain-like"/>
    <property type="match status" value="1"/>
</dbReference>